<proteinExistence type="predicted"/>
<gene>
    <name evidence="1" type="ORF">K435DRAFT_873052</name>
</gene>
<dbReference type="AlphaFoldDB" id="A0A4S8L094"/>
<keyword evidence="2" id="KW-1185">Reference proteome</keyword>
<accession>A0A4S8L094</accession>
<dbReference type="OrthoDB" id="2976077at2759"/>
<sequence length="184" mass="20380">MDFEYGLPQAMLGLLSWDHSKELVIYCPIEAKHRWVRRFQWKLCAETKGGEGNGMDSMQQFRSTSGNTVSIVYIRGPHVLDVLAKAPETALSTCLTGSTLVVAYPLMTLNRETFTVIMRRGGHVIGGKCLDDFVPVALADCMPCGYAGVRSWNDGLCMRFEYGMFWPADLTPLGGGFIWDLSAA</sequence>
<evidence type="ECO:0000313" key="2">
    <source>
        <dbReference type="Proteomes" id="UP000297245"/>
    </source>
</evidence>
<organism evidence="1 2">
    <name type="scientific">Dendrothele bispora (strain CBS 962.96)</name>
    <dbReference type="NCBI Taxonomy" id="1314807"/>
    <lineage>
        <taxon>Eukaryota</taxon>
        <taxon>Fungi</taxon>
        <taxon>Dikarya</taxon>
        <taxon>Basidiomycota</taxon>
        <taxon>Agaricomycotina</taxon>
        <taxon>Agaricomycetes</taxon>
        <taxon>Agaricomycetidae</taxon>
        <taxon>Agaricales</taxon>
        <taxon>Agaricales incertae sedis</taxon>
        <taxon>Dendrothele</taxon>
    </lineage>
</organism>
<evidence type="ECO:0000313" key="1">
    <source>
        <dbReference type="EMBL" id="THU81690.1"/>
    </source>
</evidence>
<protein>
    <submittedName>
        <fullName evidence="1">Uncharacterized protein</fullName>
    </submittedName>
</protein>
<dbReference type="EMBL" id="ML179786">
    <property type="protein sequence ID" value="THU81690.1"/>
    <property type="molecule type" value="Genomic_DNA"/>
</dbReference>
<name>A0A4S8L094_DENBC</name>
<dbReference type="Proteomes" id="UP000297245">
    <property type="component" value="Unassembled WGS sequence"/>
</dbReference>
<reference evidence="1 2" key="1">
    <citation type="journal article" date="2019" name="Nat. Ecol. Evol.">
        <title>Megaphylogeny resolves global patterns of mushroom evolution.</title>
        <authorList>
            <person name="Varga T."/>
            <person name="Krizsan K."/>
            <person name="Foldi C."/>
            <person name="Dima B."/>
            <person name="Sanchez-Garcia M."/>
            <person name="Sanchez-Ramirez S."/>
            <person name="Szollosi G.J."/>
            <person name="Szarkandi J.G."/>
            <person name="Papp V."/>
            <person name="Albert L."/>
            <person name="Andreopoulos W."/>
            <person name="Angelini C."/>
            <person name="Antonin V."/>
            <person name="Barry K.W."/>
            <person name="Bougher N.L."/>
            <person name="Buchanan P."/>
            <person name="Buyck B."/>
            <person name="Bense V."/>
            <person name="Catcheside P."/>
            <person name="Chovatia M."/>
            <person name="Cooper J."/>
            <person name="Damon W."/>
            <person name="Desjardin D."/>
            <person name="Finy P."/>
            <person name="Geml J."/>
            <person name="Haridas S."/>
            <person name="Hughes K."/>
            <person name="Justo A."/>
            <person name="Karasinski D."/>
            <person name="Kautmanova I."/>
            <person name="Kiss B."/>
            <person name="Kocsube S."/>
            <person name="Kotiranta H."/>
            <person name="LaButti K.M."/>
            <person name="Lechner B.E."/>
            <person name="Liimatainen K."/>
            <person name="Lipzen A."/>
            <person name="Lukacs Z."/>
            <person name="Mihaltcheva S."/>
            <person name="Morgado L.N."/>
            <person name="Niskanen T."/>
            <person name="Noordeloos M.E."/>
            <person name="Ohm R.A."/>
            <person name="Ortiz-Santana B."/>
            <person name="Ovrebo C."/>
            <person name="Racz N."/>
            <person name="Riley R."/>
            <person name="Savchenko A."/>
            <person name="Shiryaev A."/>
            <person name="Soop K."/>
            <person name="Spirin V."/>
            <person name="Szebenyi C."/>
            <person name="Tomsovsky M."/>
            <person name="Tulloss R.E."/>
            <person name="Uehling J."/>
            <person name="Grigoriev I.V."/>
            <person name="Vagvolgyi C."/>
            <person name="Papp T."/>
            <person name="Martin F.M."/>
            <person name="Miettinen O."/>
            <person name="Hibbett D.S."/>
            <person name="Nagy L.G."/>
        </authorList>
    </citation>
    <scope>NUCLEOTIDE SEQUENCE [LARGE SCALE GENOMIC DNA]</scope>
    <source>
        <strain evidence="1 2">CBS 962.96</strain>
    </source>
</reference>